<gene>
    <name evidence="1" type="ORF">SFRICE_026150</name>
</gene>
<protein>
    <submittedName>
        <fullName evidence="1">SFRICE_026150</fullName>
    </submittedName>
</protein>
<accession>A0A2H1VET9</accession>
<name>A0A2H1VET9_SPOFR</name>
<dbReference type="AlphaFoldDB" id="A0A2H1VET9"/>
<dbReference type="EMBL" id="ODYU01002178">
    <property type="protein sequence ID" value="SOQ39339.1"/>
    <property type="molecule type" value="Genomic_DNA"/>
</dbReference>
<evidence type="ECO:0000313" key="1">
    <source>
        <dbReference type="EMBL" id="SOQ39339.1"/>
    </source>
</evidence>
<reference evidence="1" key="1">
    <citation type="submission" date="2016-07" db="EMBL/GenBank/DDBJ databases">
        <authorList>
            <person name="Bretaudeau A."/>
        </authorList>
    </citation>
    <scope>NUCLEOTIDE SEQUENCE</scope>
    <source>
        <strain evidence="1">Rice</strain>
        <tissue evidence="1">Whole body</tissue>
    </source>
</reference>
<organism evidence="1">
    <name type="scientific">Spodoptera frugiperda</name>
    <name type="common">Fall armyworm</name>
    <dbReference type="NCBI Taxonomy" id="7108"/>
    <lineage>
        <taxon>Eukaryota</taxon>
        <taxon>Metazoa</taxon>
        <taxon>Ecdysozoa</taxon>
        <taxon>Arthropoda</taxon>
        <taxon>Hexapoda</taxon>
        <taxon>Insecta</taxon>
        <taxon>Pterygota</taxon>
        <taxon>Neoptera</taxon>
        <taxon>Endopterygota</taxon>
        <taxon>Lepidoptera</taxon>
        <taxon>Glossata</taxon>
        <taxon>Ditrysia</taxon>
        <taxon>Noctuoidea</taxon>
        <taxon>Noctuidae</taxon>
        <taxon>Amphipyrinae</taxon>
        <taxon>Spodoptera</taxon>
    </lineage>
</organism>
<proteinExistence type="predicted"/>
<sequence>MTYFALGEARRSVRLLLIKNHPIPTPTPSLFEGGKSPNDFSHLGRGETFLELLYDSDDCTVGAVAVEVQSPLTVKTGPALPVLHSTLKLYGQLRIAICLIDVNRSMPIL</sequence>